<reference evidence="3" key="1">
    <citation type="journal article" date="2021" name="Sci. Rep.">
        <title>Diploid genomic architecture of Nitzschia inconspicua, an elite biomass production diatom.</title>
        <authorList>
            <person name="Oliver A."/>
            <person name="Podell S."/>
            <person name="Pinowska A."/>
            <person name="Traller J.C."/>
            <person name="Smith S.R."/>
            <person name="McClure R."/>
            <person name="Beliaev A."/>
            <person name="Bohutskyi P."/>
            <person name="Hill E.A."/>
            <person name="Rabines A."/>
            <person name="Zheng H."/>
            <person name="Allen L.Z."/>
            <person name="Kuo A."/>
            <person name="Grigoriev I.V."/>
            <person name="Allen A.E."/>
            <person name="Hazlebeck D."/>
            <person name="Allen E.E."/>
        </authorList>
    </citation>
    <scope>NUCLEOTIDE SEQUENCE</scope>
    <source>
        <strain evidence="3">Hildebrandi</strain>
    </source>
</reference>
<keyword evidence="2" id="KW-0812">Transmembrane</keyword>
<dbReference type="EMBL" id="JAGRRH010000003">
    <property type="protein sequence ID" value="KAG7371721.1"/>
    <property type="molecule type" value="Genomic_DNA"/>
</dbReference>
<feature type="region of interest" description="Disordered" evidence="1">
    <location>
        <begin position="174"/>
        <end position="201"/>
    </location>
</feature>
<sequence length="721" mass="78816">MSTDLRKRAGGITGASPRAASSPMGNGYHRPSPGGGISNTSYVSPPGPGAVRPPPPPFQQQQQQQSSPSLYHPTQQNTAVPVAATNATSHYNSSAYHPPARPAYNYSAPAGPASSSSRGYGSTGANPTSQSISSSSSRHTTYGGYAGGGGGGGGVTAMTSGTINNNGNYAFANNSNNNNNASRMDDNKYNKKKKSKSSSSSGGHIDMFMMLGLVALTVYGIVTTILFVSARGKTNRLLKQLDKTSVTAVIDYTHDLESRLTSTQRDLNRAKQEANRQDSQKIVTLQKENRLLQKQADDLRKKHESPEKQKQSQRWKERELAFSEQVEWLQAAARRESKRTVLERFGPGPHRVEISYALGYVSHDYDDTSPPVDDRPRYSFIVELAPLDLVPHAVHLFLEQVEHGLWNGTYFYLNGPHIVQAGPQVDDDEHDEYEDIKTFDAHGQTTNNNGDPVHVAAAKSLKVWNSRSADEEEGNTSSENNEYAQEDRRMRRFAELGLEKLAFPDYSPEFPHVTWTLGYTGRPGGPDWYINKVDNTKGHGPGGQSQHPLEEQGDSCFGRVVEGQGRNDLAQHIFGAPIYDDRTEWHYFLAEPVEIVGAVILTKKPDDVKIDMGTPLHRQDFIHNNNQPFGSVLSEALGAHDMNPVDSDPNAKEDGAVSETQNGSNGQQQQQQERQIPDANDASSGAAAAADKNNNLDANHPPKDRAKRKPILPKIEGQAEA</sequence>
<dbReference type="OrthoDB" id="47864at2759"/>
<evidence type="ECO:0000313" key="3">
    <source>
        <dbReference type="EMBL" id="KAG7371721.1"/>
    </source>
</evidence>
<evidence type="ECO:0000313" key="4">
    <source>
        <dbReference type="Proteomes" id="UP000693970"/>
    </source>
</evidence>
<reference evidence="3" key="2">
    <citation type="submission" date="2021-04" db="EMBL/GenBank/DDBJ databases">
        <authorList>
            <person name="Podell S."/>
        </authorList>
    </citation>
    <scope>NUCLEOTIDE SEQUENCE</scope>
    <source>
        <strain evidence="3">Hildebrandi</strain>
    </source>
</reference>
<comment type="caution">
    <text evidence="3">The sequence shown here is derived from an EMBL/GenBank/DDBJ whole genome shotgun (WGS) entry which is preliminary data.</text>
</comment>
<feature type="transmembrane region" description="Helical" evidence="2">
    <location>
        <begin position="207"/>
        <end position="230"/>
    </location>
</feature>
<name>A0A9K3M2E3_9STRA</name>
<keyword evidence="2" id="KW-0472">Membrane</keyword>
<evidence type="ECO:0000256" key="2">
    <source>
        <dbReference type="SAM" id="Phobius"/>
    </source>
</evidence>
<dbReference type="Proteomes" id="UP000693970">
    <property type="component" value="Unassembled WGS sequence"/>
</dbReference>
<proteinExistence type="predicted"/>
<accession>A0A9K3M2E3</accession>
<feature type="compositionally biased region" description="Low complexity" evidence="1">
    <location>
        <begin position="59"/>
        <end position="69"/>
    </location>
</feature>
<feature type="region of interest" description="Disordered" evidence="1">
    <location>
        <begin position="107"/>
        <end position="140"/>
    </location>
</feature>
<feature type="region of interest" description="Disordered" evidence="1">
    <location>
        <begin position="1"/>
        <end position="78"/>
    </location>
</feature>
<feature type="compositionally biased region" description="Pro residues" evidence="1">
    <location>
        <begin position="45"/>
        <end position="58"/>
    </location>
</feature>
<feature type="region of interest" description="Disordered" evidence="1">
    <location>
        <begin position="465"/>
        <end position="486"/>
    </location>
</feature>
<feature type="region of interest" description="Disordered" evidence="1">
    <location>
        <begin position="639"/>
        <end position="721"/>
    </location>
</feature>
<feature type="region of interest" description="Disordered" evidence="1">
    <location>
        <begin position="296"/>
        <end position="316"/>
    </location>
</feature>
<gene>
    <name evidence="3" type="ORF">IV203_017863</name>
</gene>
<keyword evidence="2" id="KW-1133">Transmembrane helix</keyword>
<evidence type="ECO:0000256" key="1">
    <source>
        <dbReference type="SAM" id="MobiDB-lite"/>
    </source>
</evidence>
<keyword evidence="4" id="KW-1185">Reference proteome</keyword>
<protein>
    <submittedName>
        <fullName evidence="3">Uncharacterized protein</fullName>
    </submittedName>
</protein>
<feature type="compositionally biased region" description="Low complexity" evidence="1">
    <location>
        <begin position="658"/>
        <end position="699"/>
    </location>
</feature>
<organism evidence="3 4">
    <name type="scientific">Nitzschia inconspicua</name>
    <dbReference type="NCBI Taxonomy" id="303405"/>
    <lineage>
        <taxon>Eukaryota</taxon>
        <taxon>Sar</taxon>
        <taxon>Stramenopiles</taxon>
        <taxon>Ochrophyta</taxon>
        <taxon>Bacillariophyta</taxon>
        <taxon>Bacillariophyceae</taxon>
        <taxon>Bacillariophycidae</taxon>
        <taxon>Bacillariales</taxon>
        <taxon>Bacillariaceae</taxon>
        <taxon>Nitzschia</taxon>
    </lineage>
</organism>
<dbReference type="AlphaFoldDB" id="A0A9K3M2E3"/>